<protein>
    <submittedName>
        <fullName evidence="2">Serine hydrolase</fullName>
    </submittedName>
</protein>
<gene>
    <name evidence="2" type="ORF">ISP20_02075</name>
</gene>
<keyword evidence="3" id="KW-1185">Reference proteome</keyword>
<dbReference type="InterPro" id="IPR001466">
    <property type="entry name" value="Beta-lactam-related"/>
</dbReference>
<dbReference type="InterPro" id="IPR012338">
    <property type="entry name" value="Beta-lactam/transpept-like"/>
</dbReference>
<keyword evidence="2" id="KW-0378">Hydrolase</keyword>
<dbReference type="Gene3D" id="3.40.710.10">
    <property type="entry name" value="DD-peptidase/beta-lactamase superfamily"/>
    <property type="match status" value="1"/>
</dbReference>
<dbReference type="SUPFAM" id="SSF56601">
    <property type="entry name" value="beta-lactamase/transpeptidase-like"/>
    <property type="match status" value="1"/>
</dbReference>
<dbReference type="Proteomes" id="UP001430065">
    <property type="component" value="Unassembled WGS sequence"/>
</dbReference>
<name>A0ABS2JNX8_9GAMM</name>
<organism evidence="2 3">
    <name type="scientific">Dyella kyungheensis</name>
    <dbReference type="NCBI Taxonomy" id="1242174"/>
    <lineage>
        <taxon>Bacteria</taxon>
        <taxon>Pseudomonadati</taxon>
        <taxon>Pseudomonadota</taxon>
        <taxon>Gammaproteobacteria</taxon>
        <taxon>Lysobacterales</taxon>
        <taxon>Rhodanobacteraceae</taxon>
        <taxon>Dyella</taxon>
    </lineage>
</organism>
<dbReference type="GO" id="GO:0016787">
    <property type="term" value="F:hydrolase activity"/>
    <property type="evidence" value="ECO:0007669"/>
    <property type="project" value="UniProtKB-KW"/>
</dbReference>
<reference evidence="2 3" key="1">
    <citation type="submission" date="2020-10" db="EMBL/GenBank/DDBJ databases">
        <title>Phylogeny of dyella-like bacteria.</title>
        <authorList>
            <person name="Fu J."/>
        </authorList>
    </citation>
    <scope>NUCLEOTIDE SEQUENCE [LARGE SCALE GENOMIC DNA]</scope>
    <source>
        <strain evidence="2 3">THG-B117</strain>
    </source>
</reference>
<dbReference type="PANTHER" id="PTHR43283">
    <property type="entry name" value="BETA-LACTAMASE-RELATED"/>
    <property type="match status" value="1"/>
</dbReference>
<dbReference type="PANTHER" id="PTHR43283:SF7">
    <property type="entry name" value="BETA-LACTAMASE-RELATED DOMAIN-CONTAINING PROTEIN"/>
    <property type="match status" value="1"/>
</dbReference>
<feature type="domain" description="Beta-lactamase-related" evidence="1">
    <location>
        <begin position="21"/>
        <end position="352"/>
    </location>
</feature>
<evidence type="ECO:0000313" key="2">
    <source>
        <dbReference type="EMBL" id="MBM7119935.1"/>
    </source>
</evidence>
<dbReference type="EMBL" id="JADIKC010000001">
    <property type="protein sequence ID" value="MBM7119935.1"/>
    <property type="molecule type" value="Genomic_DNA"/>
</dbReference>
<dbReference type="InterPro" id="IPR050789">
    <property type="entry name" value="Diverse_Enzym_Activities"/>
</dbReference>
<dbReference type="Pfam" id="PF00144">
    <property type="entry name" value="Beta-lactamase"/>
    <property type="match status" value="1"/>
</dbReference>
<sequence>MAAPLSSSRDSALKELLERSAATKSDAVVIWQDGHELGHYYANDRAPGPIELMSVTKSVVALAIGPLLADGRIKSLDQPVADFYPEWRQGQKAKITIRMIMNHTSGMQNFLRTDVEIQPAPDAIQLALAAELSNAPGEKPAYNNKAVNLLSGIIEKAAGKPLDAFLHDGLFKQMDIHPGPWDKDKAGHPYAMSGLPLTAADLGKLGELVLNKGNWHGKQLIPARYIDGLTQPQSEASMGLLWWMAPQYRHFTTNPEIFAMLRKRGVPEPTVAALEKGLQGAQFDDKESMLAGIQQALGPNARTVLFDDLMSRGIGPQRLFHVTSGQTAAYYGEGDGGQYLVVVPSARIVAVRQIKASDDSEEEGEDFVGFIDKVLAVAGDSAAQTGEAAR</sequence>
<proteinExistence type="predicted"/>
<evidence type="ECO:0000313" key="3">
    <source>
        <dbReference type="Proteomes" id="UP001430065"/>
    </source>
</evidence>
<accession>A0ABS2JNX8</accession>
<comment type="caution">
    <text evidence="2">The sequence shown here is derived from an EMBL/GenBank/DDBJ whole genome shotgun (WGS) entry which is preliminary data.</text>
</comment>
<evidence type="ECO:0000259" key="1">
    <source>
        <dbReference type="Pfam" id="PF00144"/>
    </source>
</evidence>